<dbReference type="InterPro" id="IPR001202">
    <property type="entry name" value="WW_dom"/>
</dbReference>
<evidence type="ECO:0000313" key="4">
    <source>
        <dbReference type="Proteomes" id="UP000603453"/>
    </source>
</evidence>
<dbReference type="Proteomes" id="UP000603453">
    <property type="component" value="Unassembled WGS sequence"/>
</dbReference>
<organism evidence="3 4">
    <name type="scientific">Mucor saturninus</name>
    <dbReference type="NCBI Taxonomy" id="64648"/>
    <lineage>
        <taxon>Eukaryota</taxon>
        <taxon>Fungi</taxon>
        <taxon>Fungi incertae sedis</taxon>
        <taxon>Mucoromycota</taxon>
        <taxon>Mucoromycotina</taxon>
        <taxon>Mucoromycetes</taxon>
        <taxon>Mucorales</taxon>
        <taxon>Mucorineae</taxon>
        <taxon>Mucoraceae</taxon>
        <taxon>Mucor</taxon>
    </lineage>
</organism>
<dbReference type="SUPFAM" id="SSF51045">
    <property type="entry name" value="WW domain"/>
    <property type="match status" value="1"/>
</dbReference>
<feature type="domain" description="WW" evidence="2">
    <location>
        <begin position="7"/>
        <end position="41"/>
    </location>
</feature>
<feature type="compositionally biased region" description="Low complexity" evidence="1">
    <location>
        <begin position="204"/>
        <end position="214"/>
    </location>
</feature>
<keyword evidence="4" id="KW-1185">Reference proteome</keyword>
<gene>
    <name evidence="3" type="ORF">INT47_006708</name>
</gene>
<protein>
    <recommendedName>
        <fullName evidence="2">WW domain-containing protein</fullName>
    </recommendedName>
</protein>
<dbReference type="PROSITE" id="PS01159">
    <property type="entry name" value="WW_DOMAIN_1"/>
    <property type="match status" value="1"/>
</dbReference>
<sequence length="224" mass="23701">MNNQSPPQLPPGWIALWDESAQRYYYVEQATGTTQWEVPTAPSNAAQAGVGSRGEASSYSLPQAQNNIGYPQAGGYPQEQQQGYPQQSPGYSQQQSPGYPQQQSPGYPQQQQQGYPQGESSSYQQQSPQVGAGSSNYLQSPGYPGQPDYPNNGQPADGPDGERGMGKMLSGFGGGAITGTLIGLAAGKLLGNNNHHQQGGGFPQFGNFGAQQGYYPPPPPPQGY</sequence>
<proteinExistence type="predicted"/>
<dbReference type="AlphaFoldDB" id="A0A8H7UW88"/>
<dbReference type="SMART" id="SM00456">
    <property type="entry name" value="WW"/>
    <property type="match status" value="1"/>
</dbReference>
<dbReference type="CDD" id="cd00201">
    <property type="entry name" value="WW"/>
    <property type="match status" value="1"/>
</dbReference>
<feature type="compositionally biased region" description="Pro residues" evidence="1">
    <location>
        <begin position="215"/>
        <end position="224"/>
    </location>
</feature>
<dbReference type="EMBL" id="JAEPRD010000197">
    <property type="protein sequence ID" value="KAG2194393.1"/>
    <property type="molecule type" value="Genomic_DNA"/>
</dbReference>
<dbReference type="PROSITE" id="PS50020">
    <property type="entry name" value="WW_DOMAIN_2"/>
    <property type="match status" value="1"/>
</dbReference>
<comment type="caution">
    <text evidence="3">The sequence shown here is derived from an EMBL/GenBank/DDBJ whole genome shotgun (WGS) entry which is preliminary data.</text>
</comment>
<feature type="compositionally biased region" description="Low complexity" evidence="1">
    <location>
        <begin position="70"/>
        <end position="129"/>
    </location>
</feature>
<feature type="compositionally biased region" description="Polar residues" evidence="1">
    <location>
        <begin position="33"/>
        <end position="46"/>
    </location>
</feature>
<dbReference type="InterPro" id="IPR036020">
    <property type="entry name" value="WW_dom_sf"/>
</dbReference>
<accession>A0A8H7UW88</accession>
<evidence type="ECO:0000259" key="2">
    <source>
        <dbReference type="PROSITE" id="PS50020"/>
    </source>
</evidence>
<feature type="non-terminal residue" evidence="3">
    <location>
        <position position="1"/>
    </location>
</feature>
<feature type="region of interest" description="Disordered" evidence="1">
    <location>
        <begin position="33"/>
        <end position="173"/>
    </location>
</feature>
<dbReference type="Gene3D" id="2.20.70.10">
    <property type="match status" value="1"/>
</dbReference>
<dbReference type="OrthoDB" id="2367685at2759"/>
<evidence type="ECO:0000256" key="1">
    <source>
        <dbReference type="SAM" id="MobiDB-lite"/>
    </source>
</evidence>
<feature type="compositionally biased region" description="Polar residues" evidence="1">
    <location>
        <begin position="55"/>
        <end position="69"/>
    </location>
</feature>
<reference evidence="3" key="1">
    <citation type="submission" date="2020-12" db="EMBL/GenBank/DDBJ databases">
        <title>Metabolic potential, ecology and presence of endohyphal bacteria is reflected in genomic diversity of Mucoromycotina.</title>
        <authorList>
            <person name="Muszewska A."/>
            <person name="Okrasinska A."/>
            <person name="Steczkiewicz K."/>
            <person name="Drgas O."/>
            <person name="Orlowska M."/>
            <person name="Perlinska-Lenart U."/>
            <person name="Aleksandrzak-Piekarczyk T."/>
            <person name="Szatraj K."/>
            <person name="Zielenkiewicz U."/>
            <person name="Pilsyk S."/>
            <person name="Malc E."/>
            <person name="Mieczkowski P."/>
            <person name="Kruszewska J.S."/>
            <person name="Biernat P."/>
            <person name="Pawlowska J."/>
        </authorList>
    </citation>
    <scope>NUCLEOTIDE SEQUENCE</scope>
    <source>
        <strain evidence="3">WA0000017839</strain>
    </source>
</reference>
<dbReference type="Pfam" id="PF00397">
    <property type="entry name" value="WW"/>
    <property type="match status" value="1"/>
</dbReference>
<name>A0A8H7UW88_9FUNG</name>
<feature type="region of interest" description="Disordered" evidence="1">
    <location>
        <begin position="195"/>
        <end position="224"/>
    </location>
</feature>
<evidence type="ECO:0000313" key="3">
    <source>
        <dbReference type="EMBL" id="KAG2194393.1"/>
    </source>
</evidence>